<evidence type="ECO:0000256" key="1">
    <source>
        <dbReference type="SAM" id="Phobius"/>
    </source>
</evidence>
<keyword evidence="1" id="KW-0472">Membrane</keyword>
<feature type="transmembrane region" description="Helical" evidence="1">
    <location>
        <begin position="20"/>
        <end position="43"/>
    </location>
</feature>
<sequence>MTLVDKLLKRFRGPEAKRYWTEVLILLVIGFPTCGGTMLLSIYTAITVIDVSKNLTTLEEVCGLTIFVFIPFLFAYMVSYILSDQVMKRIPMTKSQSGKLEDKP</sequence>
<dbReference type="EMBL" id="BK067788">
    <property type="protein sequence ID" value="DBA51981.1"/>
    <property type="molecule type" value="Genomic_DNA"/>
</dbReference>
<name>A0AAT9J7D5_9VIRU</name>
<keyword evidence="1" id="KW-0812">Transmembrane</keyword>
<reference evidence="2" key="1">
    <citation type="journal article" date="2024" name="Environ. Microbiol. Rep.">
        <title>Hiding in plain sight: The discovery of complete genomes of 11 hypothetical spindle-shaped viruses that putatively infect mesophilic ammonia-oxidizing archaea.</title>
        <authorList>
            <person name="Ni Y."/>
            <person name="Xu T."/>
            <person name="Yan S."/>
            <person name="Chen L."/>
            <person name="Wang Y."/>
        </authorList>
    </citation>
    <scope>NUCLEOTIDE SEQUENCE</scope>
    <source>
        <strain evidence="2">NTM1</strain>
    </source>
</reference>
<keyword evidence="1" id="KW-1133">Transmembrane helix</keyword>
<feature type="transmembrane region" description="Helical" evidence="1">
    <location>
        <begin position="63"/>
        <end position="82"/>
    </location>
</feature>
<proteinExistence type="predicted"/>
<evidence type="ECO:0000313" key="2">
    <source>
        <dbReference type="EMBL" id="DBA51981.1"/>
    </source>
</evidence>
<accession>A0AAT9J7D5</accession>
<organism evidence="2">
    <name type="scientific">Nitrosopumilaceae spindle-shaped virus</name>
    <dbReference type="NCBI Taxonomy" id="3065433"/>
    <lineage>
        <taxon>Viruses</taxon>
    </lineage>
</organism>
<reference evidence="2" key="2">
    <citation type="submission" date="2024-03" db="EMBL/GenBank/DDBJ databases">
        <authorList>
            <person name="Ni Y."/>
            <person name="Xu T."/>
            <person name="Yan S."/>
            <person name="Chen L."/>
            <person name="Wang Y."/>
        </authorList>
    </citation>
    <scope>NUCLEOTIDE SEQUENCE</scope>
    <source>
        <strain evidence="2">NTM1</strain>
    </source>
</reference>
<protein>
    <submittedName>
        <fullName evidence="2">ORF23</fullName>
    </submittedName>
</protein>